<dbReference type="InterPro" id="IPR005247">
    <property type="entry name" value="YbhB_YbcL/LppC-like"/>
</dbReference>
<evidence type="ECO:0000313" key="2">
    <source>
        <dbReference type="Proteomes" id="UP000289269"/>
    </source>
</evidence>
<dbReference type="InterPro" id="IPR008914">
    <property type="entry name" value="PEBP"/>
</dbReference>
<dbReference type="Pfam" id="PF01161">
    <property type="entry name" value="PBP"/>
    <property type="match status" value="1"/>
</dbReference>
<comment type="caution">
    <text evidence="1">The sequence shown here is derived from an EMBL/GenBank/DDBJ whole genome shotgun (WGS) entry which is preliminary data.</text>
</comment>
<dbReference type="SUPFAM" id="SSF49777">
    <property type="entry name" value="PEBP-like"/>
    <property type="match status" value="1"/>
</dbReference>
<gene>
    <name evidence="1" type="ORF">EOT04_00970</name>
</gene>
<dbReference type="InterPro" id="IPR036610">
    <property type="entry name" value="PEBP-like_sf"/>
</dbReference>
<accession>A0A4Q0AJ84</accession>
<dbReference type="NCBIfam" id="TIGR00481">
    <property type="entry name" value="YbhB/YbcL family Raf kinase inhibitor-like protein"/>
    <property type="match status" value="1"/>
</dbReference>
<dbReference type="EMBL" id="SCKW01000006">
    <property type="protein sequence ID" value="RWZ79605.1"/>
    <property type="molecule type" value="Genomic_DNA"/>
</dbReference>
<dbReference type="AlphaFoldDB" id="A0A4Q0AJ84"/>
<protein>
    <submittedName>
        <fullName evidence="1">YbhB/YbcL family Raf kinase inhibitor-like protein</fullName>
    </submittedName>
</protein>
<proteinExistence type="predicted"/>
<sequence length="147" mass="15731">MKLLSPAFADGQAIPARYSCEGADVNPALIIENVPAGTQSLALIMDDPDAPSGTFTHWAMFNLDPATSLIAENNPPKAARGQNSAEEPGYIGPCPPSGRHRYIFTVYALDRALDLPDGVTADRLRSAMADRTIEQARLTGTYQKSLA</sequence>
<name>A0A4Q0AJ84_9BACT</name>
<organism evidence="1 2">
    <name type="scientific">Candidatus Chaera renei</name>
    <dbReference type="NCBI Taxonomy" id="2506947"/>
    <lineage>
        <taxon>Bacteria</taxon>
        <taxon>Candidatus Saccharimonadota</taxon>
        <taxon>Candidatus Saccharimonadia</taxon>
        <taxon>Candidatus Saccharimonadales</taxon>
        <taxon>Candidatus Saccharimonadaceae</taxon>
        <taxon>Candidatus Chaera</taxon>
    </lineage>
</organism>
<dbReference type="PANTHER" id="PTHR30289">
    <property type="entry name" value="UNCHARACTERIZED PROTEIN YBCL-RELATED"/>
    <property type="match status" value="1"/>
</dbReference>
<dbReference type="CDD" id="cd00865">
    <property type="entry name" value="PEBP_bact_arch"/>
    <property type="match status" value="1"/>
</dbReference>
<dbReference type="PANTHER" id="PTHR30289:SF1">
    <property type="entry name" value="PEBP (PHOSPHATIDYLETHANOLAMINE-BINDING PROTEIN) FAMILY PROTEIN"/>
    <property type="match status" value="1"/>
</dbReference>
<reference evidence="1" key="1">
    <citation type="submission" date="2019-01" db="EMBL/GenBank/DDBJ databases">
        <title>Genomic signatures and co-occurrence patterns of the ultra-small Saccharimodia (Patescibacteria phylum) suggest a symbiotic lifestyle.</title>
        <authorList>
            <person name="Lemos L."/>
            <person name="Medeiros J."/>
            <person name="Andreote F."/>
            <person name="Fernandes G."/>
            <person name="Varani A."/>
            <person name="Oliveira G."/>
            <person name="Pylro V."/>
        </authorList>
    </citation>
    <scope>NUCLEOTIDE SEQUENCE [LARGE SCALE GENOMIC DNA]</scope>
    <source>
        <strain evidence="1">AMD01</strain>
    </source>
</reference>
<keyword evidence="2" id="KW-1185">Reference proteome</keyword>
<dbReference type="Proteomes" id="UP000289269">
    <property type="component" value="Unassembled WGS sequence"/>
</dbReference>
<dbReference type="Gene3D" id="3.90.280.10">
    <property type="entry name" value="PEBP-like"/>
    <property type="match status" value="1"/>
</dbReference>
<evidence type="ECO:0000313" key="1">
    <source>
        <dbReference type="EMBL" id="RWZ79605.1"/>
    </source>
</evidence>
<keyword evidence="1" id="KW-0649">Protein kinase inhibitor</keyword>